<dbReference type="Proteomes" id="UP001637993">
    <property type="component" value="Unassembled WGS sequence"/>
</dbReference>
<gene>
    <name evidence="3" type="ORF">AB9Q04_03030</name>
</gene>
<reference evidence="3 4" key="1">
    <citation type="journal article" date="2025" name="Anaerobe">
        <title>Description of Anaerococcus kampingiae sp. nov., Anaerococcus groningensis sp. nov., Anaerococcus martiniensis sp. nov., and Anaerococcus cruorum sp. nov., isolated from human clinical specimens.</title>
        <authorList>
            <person name="Boiten K.E."/>
            <person name="Meijer J."/>
            <person name="van Wezel E.M."/>
            <person name="Veloo A.C.M."/>
        </authorList>
    </citation>
    <scope>NUCLEOTIDE SEQUENCE [LARGE SCALE GENOMIC DNA]</scope>
    <source>
        <strain evidence="3 4">ENR1011</strain>
    </source>
</reference>
<accession>A0ABW9MZT9</accession>
<dbReference type="PROSITE" id="PS50104">
    <property type="entry name" value="TIR"/>
    <property type="match status" value="1"/>
</dbReference>
<name>A0ABW9MZT9_9FIRM</name>
<evidence type="ECO:0000313" key="3">
    <source>
        <dbReference type="EMBL" id="MFO3717326.1"/>
    </source>
</evidence>
<dbReference type="Pfam" id="PF13676">
    <property type="entry name" value="TIR_2"/>
    <property type="match status" value="1"/>
</dbReference>
<dbReference type="RefSeq" id="WP_410023901.1">
    <property type="nucleotide sequence ID" value="NZ_JBGMEG010000003.1"/>
</dbReference>
<protein>
    <submittedName>
        <fullName evidence="3">Toll/interleukin-1 receptor domain-containing protein</fullName>
    </submittedName>
</protein>
<proteinExistence type="predicted"/>
<dbReference type="PROSITE" id="PS51534">
    <property type="entry name" value="SEFIR"/>
    <property type="match status" value="1"/>
</dbReference>
<dbReference type="InterPro" id="IPR000157">
    <property type="entry name" value="TIR_dom"/>
</dbReference>
<organism evidence="3 4">
    <name type="scientific">Anaerococcus groningensis</name>
    <dbReference type="NCBI Taxonomy" id="3115616"/>
    <lineage>
        <taxon>Bacteria</taxon>
        <taxon>Bacillati</taxon>
        <taxon>Bacillota</taxon>
        <taxon>Tissierellia</taxon>
        <taxon>Tissierellales</taxon>
        <taxon>Peptoniphilaceae</taxon>
        <taxon>Anaerococcus</taxon>
    </lineage>
</organism>
<sequence length="308" mass="35773">MNENNMEVPKVFISYSHDNKDHIEWVKDLSTKLRSHGVDVILDQWDLEIGKDLRFFMENGLDETTYVICICSELYVKKANEGNGGVGYETTIISSDLLKNTKIDYILPIIKNNQTDKKTPIFLSNKLYIDFDQDKYYDNYLKLIRRIFNRNDKEKPSIGKNPFNKGLHPRISEEVSIRTDIDKSKYSTSNKVGIVKFDYNNNSGVFSIGEGSFLFQTKWSSASNTSIHVYSDLVDKIGFLDEVYEFPEVDELVMFDYTSRSRTINIGEIIIFQNNYGNFLAIKILDIKSKSHGSNKNYLKFEYKIYSF</sequence>
<evidence type="ECO:0000259" key="2">
    <source>
        <dbReference type="PROSITE" id="PS51534"/>
    </source>
</evidence>
<dbReference type="InterPro" id="IPR013568">
    <property type="entry name" value="SEFIR_dom"/>
</dbReference>
<dbReference type="EMBL" id="JBGMEG010000003">
    <property type="protein sequence ID" value="MFO3717326.1"/>
    <property type="molecule type" value="Genomic_DNA"/>
</dbReference>
<evidence type="ECO:0000259" key="1">
    <source>
        <dbReference type="PROSITE" id="PS50104"/>
    </source>
</evidence>
<evidence type="ECO:0000313" key="4">
    <source>
        <dbReference type="Proteomes" id="UP001637993"/>
    </source>
</evidence>
<dbReference type="InterPro" id="IPR035897">
    <property type="entry name" value="Toll_tir_struct_dom_sf"/>
</dbReference>
<feature type="domain" description="TIR" evidence="1">
    <location>
        <begin position="7"/>
        <end position="144"/>
    </location>
</feature>
<keyword evidence="3" id="KW-0675">Receptor</keyword>
<dbReference type="Gene3D" id="3.40.50.10140">
    <property type="entry name" value="Toll/interleukin-1 receptor homology (TIR) domain"/>
    <property type="match status" value="1"/>
</dbReference>
<keyword evidence="4" id="KW-1185">Reference proteome</keyword>
<dbReference type="SUPFAM" id="SSF52200">
    <property type="entry name" value="Toll/Interleukin receptor TIR domain"/>
    <property type="match status" value="1"/>
</dbReference>
<comment type="caution">
    <text evidence="3">The sequence shown here is derived from an EMBL/GenBank/DDBJ whole genome shotgun (WGS) entry which is preliminary data.</text>
</comment>
<feature type="domain" description="SEFIR" evidence="2">
    <location>
        <begin position="8"/>
        <end position="140"/>
    </location>
</feature>